<dbReference type="Pfam" id="PF10099">
    <property type="entry name" value="RskA_C"/>
    <property type="match status" value="1"/>
</dbReference>
<dbReference type="AlphaFoldDB" id="A0A4Y9SC50"/>
<proteinExistence type="predicted"/>
<dbReference type="PANTHER" id="PTHR37461:SF1">
    <property type="entry name" value="ANTI-SIGMA-K FACTOR RSKA"/>
    <property type="match status" value="1"/>
</dbReference>
<name>A0A4Y9SC50_9BURK</name>
<dbReference type="PANTHER" id="PTHR37461">
    <property type="entry name" value="ANTI-SIGMA-K FACTOR RSKA"/>
    <property type="match status" value="1"/>
</dbReference>
<reference evidence="2 3" key="1">
    <citation type="submission" date="2019-03" db="EMBL/GenBank/DDBJ databases">
        <title>Draft Genome Sequence of Duganella callidus sp. nov., a Novel Duganella Species Isolated from Cultivated Soil.</title>
        <authorList>
            <person name="Raths R."/>
            <person name="Peta V."/>
            <person name="Bucking H."/>
        </authorList>
    </citation>
    <scope>NUCLEOTIDE SEQUENCE [LARGE SCALE GENOMIC DNA]</scope>
    <source>
        <strain evidence="2 3">DN04</strain>
    </source>
</reference>
<dbReference type="Proteomes" id="UP000297729">
    <property type="component" value="Unassembled WGS sequence"/>
</dbReference>
<evidence type="ECO:0000313" key="2">
    <source>
        <dbReference type="EMBL" id="TFW19889.1"/>
    </source>
</evidence>
<dbReference type="EMBL" id="SPVG01000159">
    <property type="protein sequence ID" value="TFW19889.1"/>
    <property type="molecule type" value="Genomic_DNA"/>
</dbReference>
<comment type="caution">
    <text evidence="2">The sequence shown here is derived from an EMBL/GenBank/DDBJ whole genome shotgun (WGS) entry which is preliminary data.</text>
</comment>
<dbReference type="InterPro" id="IPR018764">
    <property type="entry name" value="RskA_C"/>
</dbReference>
<sequence length="251" mass="27294">MNYERPELLERLAGAYVLGTMAARARPRFARLLAESPNAQRAVAQWNNELAPLYETVPPMQPPAAVWQAIDAHTRPGAARTSPAPRADASPGWGQRLQSLLTGWMRPALGFALGAMLATVFVSQNAHMFGMHHMAASLPASYVGILDNANGEAVLTAGSHRRGETMTIKLLKPIVIPPGMVARLWAVPMDDGAPMPITNVPAEGRVMIQLKAPAEEVFARVKLLGVTFERDPEARSPNMPFVFSGHCVKFW</sequence>
<organism evidence="2 3">
    <name type="scientific">Duganella callida</name>
    <dbReference type="NCBI Taxonomy" id="2561932"/>
    <lineage>
        <taxon>Bacteria</taxon>
        <taxon>Pseudomonadati</taxon>
        <taxon>Pseudomonadota</taxon>
        <taxon>Betaproteobacteria</taxon>
        <taxon>Burkholderiales</taxon>
        <taxon>Oxalobacteraceae</taxon>
        <taxon>Telluria group</taxon>
        <taxon>Duganella</taxon>
    </lineage>
</organism>
<accession>A0A4Y9SC50</accession>
<dbReference type="GO" id="GO:0016989">
    <property type="term" value="F:sigma factor antagonist activity"/>
    <property type="evidence" value="ECO:0007669"/>
    <property type="project" value="TreeGrafter"/>
</dbReference>
<gene>
    <name evidence="2" type="ORF">E4L98_15565</name>
</gene>
<protein>
    <recommendedName>
        <fullName evidence="1">Anti-sigma K factor RskA C-terminal domain-containing protein</fullName>
    </recommendedName>
</protein>
<dbReference type="GO" id="GO:0005886">
    <property type="term" value="C:plasma membrane"/>
    <property type="evidence" value="ECO:0007669"/>
    <property type="project" value="InterPro"/>
</dbReference>
<feature type="domain" description="Anti-sigma K factor RskA C-terminal" evidence="1">
    <location>
        <begin position="132"/>
        <end position="238"/>
    </location>
</feature>
<evidence type="ECO:0000313" key="3">
    <source>
        <dbReference type="Proteomes" id="UP000297729"/>
    </source>
</evidence>
<evidence type="ECO:0000259" key="1">
    <source>
        <dbReference type="Pfam" id="PF10099"/>
    </source>
</evidence>
<dbReference type="RefSeq" id="WP_135202471.1">
    <property type="nucleotide sequence ID" value="NZ_SPVG01000159.1"/>
</dbReference>
<dbReference type="InterPro" id="IPR051474">
    <property type="entry name" value="Anti-sigma-K/W_factor"/>
</dbReference>
<keyword evidence="3" id="KW-1185">Reference proteome</keyword>
<dbReference type="GO" id="GO:0006417">
    <property type="term" value="P:regulation of translation"/>
    <property type="evidence" value="ECO:0007669"/>
    <property type="project" value="TreeGrafter"/>
</dbReference>
<dbReference type="OrthoDB" id="8617430at2"/>